<dbReference type="Pfam" id="PF14659">
    <property type="entry name" value="Phage_int_SAM_3"/>
    <property type="match status" value="1"/>
</dbReference>
<name>A0A410X0L9_9BACL</name>
<dbReference type="Pfam" id="PF14657">
    <property type="entry name" value="Arm-DNA-bind_4"/>
    <property type="match status" value="1"/>
</dbReference>
<sequence>MRSASEFTLWIKEVCLMAYFRRRGDKWSFTLDVGRDQNTGKRKQKTVSGFSSEKEARKACSKMERDLEAGKRTDSMKFDDFIKLFFETIVINKVEQGTYNSQWIIVQKYIIPKLGHKKIDKITAVDLDIFYSDLLKDGVSRGYIKNIAQVISKTFKQASIWNYIIKNVAKESSSPSYKPKEMSIWTEEQLTHFLQESREFERHALYVLAGTSGMRIGEILALDWDDIDFKKSTVSITKSLKHTKQKGLHVKRPKTENSKRVIHIPHSTLQVLIEHKNKQLPGVSIVFDNKGSYFYTNNVWRYFISDSAKVGMPRIRLHDLRHTHASILLSWGYNAKVVAERLGDTVETVMNTYAHVLPNMQEEVAIKLNQLYAH</sequence>
<dbReference type="GO" id="GO:0015074">
    <property type="term" value="P:DNA integration"/>
    <property type="evidence" value="ECO:0007669"/>
    <property type="project" value="UniProtKB-KW"/>
</dbReference>
<protein>
    <submittedName>
        <fullName evidence="6">Site-specific integrase</fullName>
    </submittedName>
</protein>
<dbReference type="GO" id="GO:0006310">
    <property type="term" value="P:DNA recombination"/>
    <property type="evidence" value="ECO:0007669"/>
    <property type="project" value="UniProtKB-KW"/>
</dbReference>
<evidence type="ECO:0000259" key="5">
    <source>
        <dbReference type="PROSITE" id="PS51898"/>
    </source>
</evidence>
<evidence type="ECO:0000313" key="6">
    <source>
        <dbReference type="EMBL" id="QAV20150.1"/>
    </source>
</evidence>
<organism evidence="6 7">
    <name type="scientific">Paenibacillus chitinolyticus</name>
    <dbReference type="NCBI Taxonomy" id="79263"/>
    <lineage>
        <taxon>Bacteria</taxon>
        <taxon>Bacillati</taxon>
        <taxon>Bacillota</taxon>
        <taxon>Bacilli</taxon>
        <taxon>Bacillales</taxon>
        <taxon>Paenibacillaceae</taxon>
        <taxon>Paenibacillus</taxon>
    </lineage>
</organism>
<dbReference type="KEGG" id="pchi:PC41400_21770"/>
<keyword evidence="3" id="KW-0238">DNA-binding</keyword>
<dbReference type="Proteomes" id="UP000288943">
    <property type="component" value="Chromosome"/>
</dbReference>
<dbReference type="Pfam" id="PF00589">
    <property type="entry name" value="Phage_integrase"/>
    <property type="match status" value="1"/>
</dbReference>
<dbReference type="Gene3D" id="1.10.443.10">
    <property type="entry name" value="Intergrase catalytic core"/>
    <property type="match status" value="1"/>
</dbReference>
<dbReference type="InterPro" id="IPR028259">
    <property type="entry name" value="AP2-like_int_N"/>
</dbReference>
<dbReference type="InterPro" id="IPR011010">
    <property type="entry name" value="DNA_brk_join_enz"/>
</dbReference>
<dbReference type="SUPFAM" id="SSF56349">
    <property type="entry name" value="DNA breaking-rejoining enzymes"/>
    <property type="match status" value="1"/>
</dbReference>
<dbReference type="InterPro" id="IPR050090">
    <property type="entry name" value="Tyrosine_recombinase_XerCD"/>
</dbReference>
<accession>A0A410X0L9</accession>
<evidence type="ECO:0000256" key="4">
    <source>
        <dbReference type="ARBA" id="ARBA00023172"/>
    </source>
</evidence>
<dbReference type="AlphaFoldDB" id="A0A410X0L9"/>
<dbReference type="PANTHER" id="PTHR30349">
    <property type="entry name" value="PHAGE INTEGRASE-RELATED"/>
    <property type="match status" value="1"/>
</dbReference>
<dbReference type="GO" id="GO:0003677">
    <property type="term" value="F:DNA binding"/>
    <property type="evidence" value="ECO:0007669"/>
    <property type="project" value="UniProtKB-KW"/>
</dbReference>
<dbReference type="PROSITE" id="PS51898">
    <property type="entry name" value="TYR_RECOMBINASE"/>
    <property type="match status" value="1"/>
</dbReference>
<dbReference type="InterPro" id="IPR010998">
    <property type="entry name" value="Integrase_recombinase_N"/>
</dbReference>
<dbReference type="Gene3D" id="1.10.150.130">
    <property type="match status" value="1"/>
</dbReference>
<dbReference type="EMBL" id="CP026520">
    <property type="protein sequence ID" value="QAV20150.1"/>
    <property type="molecule type" value="Genomic_DNA"/>
</dbReference>
<evidence type="ECO:0000256" key="3">
    <source>
        <dbReference type="ARBA" id="ARBA00023125"/>
    </source>
</evidence>
<keyword evidence="4" id="KW-0233">DNA recombination</keyword>
<dbReference type="InterPro" id="IPR004107">
    <property type="entry name" value="Integrase_SAM-like_N"/>
</dbReference>
<evidence type="ECO:0000256" key="1">
    <source>
        <dbReference type="ARBA" id="ARBA00008857"/>
    </source>
</evidence>
<dbReference type="CDD" id="cd01189">
    <property type="entry name" value="INT_ICEBs1_C_like"/>
    <property type="match status" value="1"/>
</dbReference>
<feature type="domain" description="Tyr recombinase" evidence="5">
    <location>
        <begin position="180"/>
        <end position="366"/>
    </location>
</feature>
<reference evidence="6 7" key="1">
    <citation type="submission" date="2018-01" db="EMBL/GenBank/DDBJ databases">
        <title>The whole genome sequencing and assembly of Paenibacillus chitinolyticus KCCM 41400 strain.</title>
        <authorList>
            <person name="Kim J.-Y."/>
            <person name="Park M.-K."/>
            <person name="Lee Y.-J."/>
            <person name="Yi H."/>
            <person name="Bahn Y.-S."/>
            <person name="Kim J.F."/>
            <person name="Lee D.-W."/>
        </authorList>
    </citation>
    <scope>NUCLEOTIDE SEQUENCE [LARGE SCALE GENOMIC DNA]</scope>
    <source>
        <strain evidence="6 7">KCCM 41400</strain>
    </source>
</reference>
<dbReference type="InterPro" id="IPR002104">
    <property type="entry name" value="Integrase_catalytic"/>
</dbReference>
<comment type="similarity">
    <text evidence="1">Belongs to the 'phage' integrase family.</text>
</comment>
<evidence type="ECO:0000256" key="2">
    <source>
        <dbReference type="ARBA" id="ARBA00022908"/>
    </source>
</evidence>
<gene>
    <name evidence="6" type="ORF">PC41400_21770</name>
</gene>
<evidence type="ECO:0000313" key="7">
    <source>
        <dbReference type="Proteomes" id="UP000288943"/>
    </source>
</evidence>
<proteinExistence type="inferred from homology"/>
<dbReference type="PANTHER" id="PTHR30349:SF64">
    <property type="entry name" value="PROPHAGE INTEGRASE INTD-RELATED"/>
    <property type="match status" value="1"/>
</dbReference>
<dbReference type="OrthoDB" id="9803188at2"/>
<dbReference type="InterPro" id="IPR013762">
    <property type="entry name" value="Integrase-like_cat_sf"/>
</dbReference>
<keyword evidence="2" id="KW-0229">DNA integration</keyword>